<dbReference type="GO" id="GO:0032264">
    <property type="term" value="P:IMP salvage"/>
    <property type="evidence" value="ECO:0007669"/>
    <property type="project" value="TreeGrafter"/>
</dbReference>
<protein>
    <recommendedName>
        <fullName evidence="2">Hypoxanthine-guanine phosphoribosyltransferase</fullName>
    </recommendedName>
</protein>
<keyword evidence="7" id="KW-0328">Glycosyltransferase</keyword>
<evidence type="ECO:0000256" key="4">
    <source>
        <dbReference type="ARBA" id="ARBA00048811"/>
    </source>
</evidence>
<dbReference type="InterPro" id="IPR008948">
    <property type="entry name" value="L-Aspartase-like"/>
</dbReference>
<dbReference type="InterPro" id="IPR000836">
    <property type="entry name" value="PRTase_dom"/>
</dbReference>
<dbReference type="PANTHER" id="PTHR43340:SF1">
    <property type="entry name" value="HYPOXANTHINE PHOSPHORIBOSYLTRANSFERASE"/>
    <property type="match status" value="1"/>
</dbReference>
<comment type="pathway">
    <text evidence="1">Purine metabolism; GMP biosynthesis via salvage pathway; GMP from guanine: step 1/1.</text>
</comment>
<organism evidence="7 8">
    <name type="scientific">Mycoplasma haemocanis (strain Illinois)</name>
    <dbReference type="NCBI Taxonomy" id="1111676"/>
    <lineage>
        <taxon>Bacteria</taxon>
        <taxon>Bacillati</taxon>
        <taxon>Mycoplasmatota</taxon>
        <taxon>Mollicutes</taxon>
        <taxon>Mycoplasmataceae</taxon>
        <taxon>Mycoplasma</taxon>
    </lineage>
</organism>
<dbReference type="PANTHER" id="PTHR43340">
    <property type="entry name" value="HYPOXANTHINE-GUANINE PHOSPHORIBOSYLTRANSFERASE"/>
    <property type="match status" value="1"/>
</dbReference>
<evidence type="ECO:0000256" key="2">
    <source>
        <dbReference type="ARBA" id="ARBA00022099"/>
    </source>
</evidence>
<evidence type="ECO:0000313" key="7">
    <source>
        <dbReference type="EMBL" id="AEW44953.1"/>
    </source>
</evidence>
<dbReference type="STRING" id="1111676.MHC_00435"/>
<dbReference type="Gene3D" id="3.40.50.2020">
    <property type="match status" value="1"/>
</dbReference>
<keyword evidence="3" id="KW-0456">Lyase</keyword>
<dbReference type="Pfam" id="PF00156">
    <property type="entry name" value="Pribosyltran"/>
    <property type="match status" value="1"/>
</dbReference>
<evidence type="ECO:0000256" key="3">
    <source>
        <dbReference type="ARBA" id="ARBA00023239"/>
    </source>
</evidence>
<dbReference type="KEGG" id="mhe:MHC_00435"/>
<dbReference type="HOGENOM" id="CLU_541659_0_0_14"/>
<dbReference type="InterPro" id="IPR029057">
    <property type="entry name" value="PRTase-like"/>
</dbReference>
<dbReference type="GO" id="GO:0016829">
    <property type="term" value="F:lyase activity"/>
    <property type="evidence" value="ECO:0007669"/>
    <property type="project" value="UniProtKB-KW"/>
</dbReference>
<dbReference type="GO" id="GO:0052657">
    <property type="term" value="F:guanine phosphoribosyltransferase activity"/>
    <property type="evidence" value="ECO:0007669"/>
    <property type="project" value="RHEA"/>
</dbReference>
<dbReference type="GO" id="GO:0005829">
    <property type="term" value="C:cytosol"/>
    <property type="evidence" value="ECO:0007669"/>
    <property type="project" value="TreeGrafter"/>
</dbReference>
<evidence type="ECO:0000313" key="8">
    <source>
        <dbReference type="Proteomes" id="UP000009135"/>
    </source>
</evidence>
<keyword evidence="7" id="KW-0808">Transferase</keyword>
<proteinExistence type="predicted"/>
<dbReference type="GO" id="GO:0032263">
    <property type="term" value="P:GMP salvage"/>
    <property type="evidence" value="ECO:0007669"/>
    <property type="project" value="TreeGrafter"/>
</dbReference>
<accession>H6N5J3</accession>
<feature type="domain" description="Phosphoribosyltransferase" evidence="6">
    <location>
        <begin position="332"/>
        <end position="475"/>
    </location>
</feature>
<comment type="catalytic activity">
    <reaction evidence="5">
        <text>IMP + diphosphate = hypoxanthine + 5-phospho-alpha-D-ribose 1-diphosphate</text>
        <dbReference type="Rhea" id="RHEA:17973"/>
        <dbReference type="ChEBI" id="CHEBI:17368"/>
        <dbReference type="ChEBI" id="CHEBI:33019"/>
        <dbReference type="ChEBI" id="CHEBI:58017"/>
        <dbReference type="ChEBI" id="CHEBI:58053"/>
        <dbReference type="EC" id="2.4.2.8"/>
    </reaction>
    <physiologicalReaction direction="right-to-left" evidence="5">
        <dbReference type="Rhea" id="RHEA:17975"/>
    </physiologicalReaction>
</comment>
<reference evidence="7 8" key="1">
    <citation type="journal article" date="2012" name="J. Bacteriol.">
        <title>Complete genome sequence of Mycoplasma haemocanis strain Illinois.</title>
        <authorList>
            <person name="do Nascimento N.C."/>
            <person name="Guimaraes A.M."/>
            <person name="Santos A.P."/>
            <person name="Sanmiguel P.J."/>
            <person name="Messick J.B."/>
        </authorList>
    </citation>
    <scope>NUCLEOTIDE SEQUENCE [LARGE SCALE GENOMIC DNA]</scope>
    <source>
        <strain evidence="7 8">Illinois</strain>
    </source>
</reference>
<name>H6N5J3_MYCHN</name>
<gene>
    <name evidence="7" type="ordered locus">MHC_00435</name>
</gene>
<dbReference type="AlphaFoldDB" id="H6N5J3"/>
<dbReference type="Proteomes" id="UP000009135">
    <property type="component" value="Chromosome"/>
</dbReference>
<keyword evidence="8" id="KW-1185">Reference proteome</keyword>
<dbReference type="OrthoDB" id="9802824at2"/>
<evidence type="ECO:0000259" key="6">
    <source>
        <dbReference type="Pfam" id="PF00156"/>
    </source>
</evidence>
<comment type="catalytic activity">
    <reaction evidence="4">
        <text>GMP + diphosphate = guanine + 5-phospho-alpha-D-ribose 1-diphosphate</text>
        <dbReference type="Rhea" id="RHEA:25424"/>
        <dbReference type="ChEBI" id="CHEBI:16235"/>
        <dbReference type="ChEBI" id="CHEBI:33019"/>
        <dbReference type="ChEBI" id="CHEBI:58017"/>
        <dbReference type="ChEBI" id="CHEBI:58115"/>
        <dbReference type="EC" id="2.4.2.8"/>
    </reaction>
    <physiologicalReaction direction="right-to-left" evidence="4">
        <dbReference type="Rhea" id="RHEA:25426"/>
    </physiologicalReaction>
</comment>
<evidence type="ECO:0000256" key="5">
    <source>
        <dbReference type="ARBA" id="ARBA00049402"/>
    </source>
</evidence>
<dbReference type="CDD" id="cd06223">
    <property type="entry name" value="PRTases_typeI"/>
    <property type="match status" value="1"/>
</dbReference>
<dbReference type="GO" id="GO:0000287">
    <property type="term" value="F:magnesium ion binding"/>
    <property type="evidence" value="ECO:0007669"/>
    <property type="project" value="TreeGrafter"/>
</dbReference>
<dbReference type="GO" id="GO:0046100">
    <property type="term" value="P:hypoxanthine metabolic process"/>
    <property type="evidence" value="ECO:0007669"/>
    <property type="project" value="TreeGrafter"/>
</dbReference>
<dbReference type="GO" id="GO:0004422">
    <property type="term" value="F:hypoxanthine phosphoribosyltransferase activity"/>
    <property type="evidence" value="ECO:0007669"/>
    <property type="project" value="RHEA"/>
</dbReference>
<dbReference type="SUPFAM" id="SSF53271">
    <property type="entry name" value="PRTase-like"/>
    <property type="match status" value="1"/>
</dbReference>
<dbReference type="InterPro" id="IPR050408">
    <property type="entry name" value="HGPRT"/>
</dbReference>
<sequence length="498" mass="56780">MSKASASQINLSFSVFSKVLKSCFDYALQKNLADEDTCKSAISKLDSLLEDNSFSPNLDSFLKSSGLTLDEIEVLNKFPRECILDAADKLVIKYINESVFRGLYGFRNTLRDLAIEHKNLFQGAPFKDVASLGYRFALYYSSLRELLERVHTARRYVELVNRGSSLDSYLDCSVELQDFLSPRLELFHSMPFSSNHVRWFSGVVLDMVNFGREVISDFQAMEKAGQASLDSSLISMSLDAFNRAYSFLSSNFSLELTGYRDMIIAIESAFDSLEKSLLNIKLNKDAIVSSAGYDRQEERALQINEVFLRVFDVERKREVIGESFFEYPELDNIIFRLAGWMNNVYRGETEEVLLVGFAEGAIVLLGRIIPLLNFPTSLLTIKFSLYKEGFSADTSQVTELEFDENKYDGRRVIIFDDLMESGTTVKEFIKQMYKKVKVKDHKVCTLFTKPVPEREGIESDFVGAWLPYVWVVGYGFDLVYKHRNVDAVASINPKFLKS</sequence>
<evidence type="ECO:0000256" key="1">
    <source>
        <dbReference type="ARBA" id="ARBA00004676"/>
    </source>
</evidence>
<dbReference type="GO" id="GO:0006178">
    <property type="term" value="P:guanine salvage"/>
    <property type="evidence" value="ECO:0007669"/>
    <property type="project" value="TreeGrafter"/>
</dbReference>
<dbReference type="EMBL" id="CP003199">
    <property type="protein sequence ID" value="AEW44953.1"/>
    <property type="molecule type" value="Genomic_DNA"/>
</dbReference>
<dbReference type="SUPFAM" id="SSF48557">
    <property type="entry name" value="L-aspartase-like"/>
    <property type="match status" value="1"/>
</dbReference>